<reference evidence="16" key="1">
    <citation type="submission" date="2021-03" db="EMBL/GenBank/DDBJ databases">
        <title>Draft genome sequence of rust myrtle Austropuccinia psidii MF-1, a brazilian biotype.</title>
        <authorList>
            <person name="Quecine M.C."/>
            <person name="Pachon D.M.R."/>
            <person name="Bonatelli M.L."/>
            <person name="Correr F.H."/>
            <person name="Franceschini L.M."/>
            <person name="Leite T.F."/>
            <person name="Margarido G.R.A."/>
            <person name="Almeida C.A."/>
            <person name="Ferrarezi J.A."/>
            <person name="Labate C.A."/>
        </authorList>
    </citation>
    <scope>NUCLEOTIDE SEQUENCE</scope>
    <source>
        <strain evidence="16">MF-1</strain>
    </source>
</reference>
<keyword evidence="9" id="KW-0229">DNA integration</keyword>
<organism evidence="16 17">
    <name type="scientific">Austropuccinia psidii MF-1</name>
    <dbReference type="NCBI Taxonomy" id="1389203"/>
    <lineage>
        <taxon>Eukaryota</taxon>
        <taxon>Fungi</taxon>
        <taxon>Dikarya</taxon>
        <taxon>Basidiomycota</taxon>
        <taxon>Pucciniomycotina</taxon>
        <taxon>Pucciniomycetes</taxon>
        <taxon>Pucciniales</taxon>
        <taxon>Sphaerophragmiaceae</taxon>
        <taxon>Austropuccinia</taxon>
    </lineage>
</organism>
<evidence type="ECO:0000256" key="10">
    <source>
        <dbReference type="ARBA" id="ARBA00022918"/>
    </source>
</evidence>
<evidence type="ECO:0000256" key="14">
    <source>
        <dbReference type="ARBA" id="ARBA00049244"/>
    </source>
</evidence>
<evidence type="ECO:0000256" key="1">
    <source>
        <dbReference type="ARBA" id="ARBA00022578"/>
    </source>
</evidence>
<keyword evidence="12" id="KW-0233">DNA recombination</keyword>
<feature type="domain" description="Integrase catalytic" evidence="15">
    <location>
        <begin position="287"/>
        <end position="398"/>
    </location>
</feature>
<gene>
    <name evidence="16" type="ORF">O181_073625</name>
</gene>
<keyword evidence="1" id="KW-0815">Transposition</keyword>
<evidence type="ECO:0000313" key="16">
    <source>
        <dbReference type="EMBL" id="MBW0533910.1"/>
    </source>
</evidence>
<proteinExistence type="predicted"/>
<dbReference type="GO" id="GO:0003887">
    <property type="term" value="F:DNA-directed DNA polymerase activity"/>
    <property type="evidence" value="ECO:0007669"/>
    <property type="project" value="UniProtKB-KW"/>
</dbReference>
<evidence type="ECO:0000256" key="2">
    <source>
        <dbReference type="ARBA" id="ARBA00022695"/>
    </source>
</evidence>
<evidence type="ECO:0000256" key="5">
    <source>
        <dbReference type="ARBA" id="ARBA00022759"/>
    </source>
</evidence>
<evidence type="ECO:0000256" key="4">
    <source>
        <dbReference type="ARBA" id="ARBA00022723"/>
    </source>
</evidence>
<keyword evidence="3" id="KW-0540">Nuclease</keyword>
<keyword evidence="11" id="KW-0239">DNA-directed DNA polymerase</keyword>
<keyword evidence="17" id="KW-1185">Reference proteome</keyword>
<keyword evidence="5" id="KW-0255">Endonuclease</keyword>
<dbReference type="InterPro" id="IPR039537">
    <property type="entry name" value="Retrotran_Ty1/copia-like"/>
</dbReference>
<evidence type="ECO:0000256" key="3">
    <source>
        <dbReference type="ARBA" id="ARBA00022722"/>
    </source>
</evidence>
<dbReference type="PANTHER" id="PTHR42648:SF11">
    <property type="entry name" value="TRANSPOSON TY4-P GAG-POL POLYPROTEIN"/>
    <property type="match status" value="1"/>
</dbReference>
<dbReference type="GO" id="GO:0015074">
    <property type="term" value="P:DNA integration"/>
    <property type="evidence" value="ECO:0007669"/>
    <property type="project" value="UniProtKB-KW"/>
</dbReference>
<keyword evidence="11" id="KW-0808">Transferase</keyword>
<evidence type="ECO:0000256" key="12">
    <source>
        <dbReference type="ARBA" id="ARBA00023172"/>
    </source>
</evidence>
<keyword evidence="8" id="KW-0694">RNA-binding</keyword>
<dbReference type="PANTHER" id="PTHR42648">
    <property type="entry name" value="TRANSPOSASE, PUTATIVE-RELATED"/>
    <property type="match status" value="1"/>
</dbReference>
<dbReference type="InterPro" id="IPR001584">
    <property type="entry name" value="Integrase_cat-core"/>
</dbReference>
<evidence type="ECO:0000256" key="8">
    <source>
        <dbReference type="ARBA" id="ARBA00022884"/>
    </source>
</evidence>
<dbReference type="InterPro" id="IPR036397">
    <property type="entry name" value="RNaseH_sf"/>
</dbReference>
<keyword evidence="7" id="KW-0460">Magnesium</keyword>
<evidence type="ECO:0000259" key="15">
    <source>
        <dbReference type="PROSITE" id="PS50994"/>
    </source>
</evidence>
<evidence type="ECO:0000256" key="9">
    <source>
        <dbReference type="ARBA" id="ARBA00022908"/>
    </source>
</evidence>
<protein>
    <recommendedName>
        <fullName evidence="15">Integrase catalytic domain-containing protein</fullName>
    </recommendedName>
</protein>
<dbReference type="AlphaFoldDB" id="A0A9Q3F2X0"/>
<evidence type="ECO:0000256" key="13">
    <source>
        <dbReference type="ARBA" id="ARBA00048173"/>
    </source>
</evidence>
<dbReference type="GO" id="GO:0003964">
    <property type="term" value="F:RNA-directed DNA polymerase activity"/>
    <property type="evidence" value="ECO:0007669"/>
    <property type="project" value="UniProtKB-KW"/>
</dbReference>
<dbReference type="GO" id="GO:0046872">
    <property type="term" value="F:metal ion binding"/>
    <property type="evidence" value="ECO:0007669"/>
    <property type="project" value="UniProtKB-KW"/>
</dbReference>
<dbReference type="Pfam" id="PF00665">
    <property type="entry name" value="rve"/>
    <property type="match status" value="1"/>
</dbReference>
<dbReference type="SUPFAM" id="SSF53098">
    <property type="entry name" value="Ribonuclease H-like"/>
    <property type="match status" value="1"/>
</dbReference>
<dbReference type="GO" id="GO:0032196">
    <property type="term" value="P:transposition"/>
    <property type="evidence" value="ECO:0007669"/>
    <property type="project" value="UniProtKB-KW"/>
</dbReference>
<dbReference type="EMBL" id="AVOT02038948">
    <property type="protein sequence ID" value="MBW0533910.1"/>
    <property type="molecule type" value="Genomic_DNA"/>
</dbReference>
<keyword evidence="4" id="KW-0479">Metal-binding</keyword>
<dbReference type="GO" id="GO:0016787">
    <property type="term" value="F:hydrolase activity"/>
    <property type="evidence" value="ECO:0007669"/>
    <property type="project" value="UniProtKB-KW"/>
</dbReference>
<evidence type="ECO:0000313" key="17">
    <source>
        <dbReference type="Proteomes" id="UP000765509"/>
    </source>
</evidence>
<keyword evidence="10" id="KW-0695">RNA-directed DNA polymerase</keyword>
<dbReference type="GO" id="GO:0004519">
    <property type="term" value="F:endonuclease activity"/>
    <property type="evidence" value="ECO:0007669"/>
    <property type="project" value="UniProtKB-KW"/>
</dbReference>
<dbReference type="Gene3D" id="3.30.420.10">
    <property type="entry name" value="Ribonuclease H-like superfamily/Ribonuclease H"/>
    <property type="match status" value="1"/>
</dbReference>
<comment type="catalytic activity">
    <reaction evidence="14">
        <text>DNA(n) + a 2'-deoxyribonucleoside 5'-triphosphate = DNA(n+1) + diphosphate</text>
        <dbReference type="Rhea" id="RHEA:22508"/>
        <dbReference type="Rhea" id="RHEA-COMP:17339"/>
        <dbReference type="Rhea" id="RHEA-COMP:17340"/>
        <dbReference type="ChEBI" id="CHEBI:33019"/>
        <dbReference type="ChEBI" id="CHEBI:61560"/>
        <dbReference type="ChEBI" id="CHEBI:173112"/>
        <dbReference type="EC" id="2.7.7.7"/>
    </reaction>
</comment>
<dbReference type="Proteomes" id="UP000765509">
    <property type="component" value="Unassembled WGS sequence"/>
</dbReference>
<name>A0A9Q3F2X0_9BASI</name>
<dbReference type="GO" id="GO:0006310">
    <property type="term" value="P:DNA recombination"/>
    <property type="evidence" value="ECO:0007669"/>
    <property type="project" value="UniProtKB-KW"/>
</dbReference>
<dbReference type="OrthoDB" id="3243429at2759"/>
<keyword evidence="6" id="KW-0378">Hydrolase</keyword>
<evidence type="ECO:0000256" key="6">
    <source>
        <dbReference type="ARBA" id="ARBA00022801"/>
    </source>
</evidence>
<accession>A0A9Q3F2X0</accession>
<feature type="non-terminal residue" evidence="16">
    <location>
        <position position="1"/>
    </location>
</feature>
<evidence type="ECO:0000256" key="11">
    <source>
        <dbReference type="ARBA" id="ARBA00022932"/>
    </source>
</evidence>
<evidence type="ECO:0000256" key="7">
    <source>
        <dbReference type="ARBA" id="ARBA00022842"/>
    </source>
</evidence>
<keyword evidence="2" id="KW-0548">Nucleotidyltransferase</keyword>
<comment type="catalytic activity">
    <reaction evidence="13">
        <text>DNA(n) + a 2'-deoxyribonucleoside 5'-triphosphate = DNA(n+1) + diphosphate</text>
        <dbReference type="Rhea" id="RHEA:22508"/>
        <dbReference type="Rhea" id="RHEA-COMP:17339"/>
        <dbReference type="Rhea" id="RHEA-COMP:17340"/>
        <dbReference type="ChEBI" id="CHEBI:33019"/>
        <dbReference type="ChEBI" id="CHEBI:61560"/>
        <dbReference type="ChEBI" id="CHEBI:173112"/>
        <dbReference type="EC" id="2.7.7.49"/>
    </reaction>
</comment>
<comment type="caution">
    <text evidence="16">The sequence shown here is derived from an EMBL/GenBank/DDBJ whole genome shotgun (WGS) entry which is preliminary data.</text>
</comment>
<dbReference type="GO" id="GO:0003723">
    <property type="term" value="F:RNA binding"/>
    <property type="evidence" value="ECO:0007669"/>
    <property type="project" value="UniProtKB-KW"/>
</dbReference>
<dbReference type="InterPro" id="IPR012337">
    <property type="entry name" value="RNaseH-like_sf"/>
</dbReference>
<sequence length="671" mass="76141">NICGKNSIVTICETFYELMSLKYEPEASLQAHIHSFQKLCARYNSITSDKELKATFLPKLLAAMFIQSLNGDKDLTRLVQTLYDIKPFTPAAVISRVSIEHSRRQPNEQALFVGSSNKPNGMIKGKETKSSHLIAESNVKTVSSDSDAFMIKEDMIFTVNNSNKIYLDLGAGKLVVNNLRYLSNCLAINHHINTYGSTVSITHQGTLTFKGINISPVYYALSGPVNLLLVSQLLYHNIKPVIKKDCFLLKQGQTILAAFNREGNLFVSKLEVNKVCQLAKIKNQPHTRALPSSNLAFHRLHIDTLQISPSTEQGIKYVLVIMDDYSRFNQIYFMSKKDQAQENIVLYLNELKNKVNVTPAFVHTDRGGEFDSNSFWQFLFKRGISLEQGPPESPQTNGIPIQLWVEAAKYGSLLLNLLPHKPINMTSPQELLRKEDMQIEPMISLSSLIPFGMKTTVLVGDSKSKLNPRGETLKALTYESYSDGMRFYNEESKKMRISRDFQLPQMQSESQVRQEIVNLPTAVSETKNNSAPVVNFDNNHDLGEEAPVQEQCIQEPIRDKHYEYVPYYSKAPKNISNKINTRNILEEGRRKIKPPEHYMLADTVPYSKATSDPLECNHWKDAMEVEFESLISHNTGTLVPYPKESKLIGGMWHLTKKSMSMVRYIVTKQDR</sequence>
<dbReference type="GO" id="GO:0005634">
    <property type="term" value="C:nucleus"/>
    <property type="evidence" value="ECO:0007669"/>
    <property type="project" value="UniProtKB-ARBA"/>
</dbReference>
<dbReference type="PROSITE" id="PS50994">
    <property type="entry name" value="INTEGRASE"/>
    <property type="match status" value="1"/>
</dbReference>